<evidence type="ECO:0000313" key="8">
    <source>
        <dbReference type="EMBL" id="KAE8759328.1"/>
    </source>
</evidence>
<name>A0A6N6WHC8_9BURK</name>
<evidence type="ECO:0000256" key="3">
    <source>
        <dbReference type="ARBA" id="ARBA00012929"/>
    </source>
</evidence>
<dbReference type="OrthoDB" id="9803892at2"/>
<organism evidence="8 9">
    <name type="scientific">Paraburkholderia madseniana</name>
    <dbReference type="NCBI Taxonomy" id="2599607"/>
    <lineage>
        <taxon>Bacteria</taxon>
        <taxon>Pseudomonadati</taxon>
        <taxon>Pseudomonadota</taxon>
        <taxon>Betaproteobacteria</taxon>
        <taxon>Burkholderiales</taxon>
        <taxon>Burkholderiaceae</taxon>
        <taxon>Paraburkholderia</taxon>
    </lineage>
</organism>
<feature type="domain" description="RmlD-like substrate binding" evidence="7">
    <location>
        <begin position="8"/>
        <end position="295"/>
    </location>
</feature>
<dbReference type="InterPro" id="IPR036291">
    <property type="entry name" value="NAD(P)-bd_dom_sf"/>
</dbReference>
<sequence>MTAFEQRTILLTGVNGQVGFELARSLQGLGKVIAPRRSELDLADLDQVRRVVRELKPSLIVNPAAYTAVDKAETDVDTAMRLNAEAPAVLAEEAKRLGAPLVHYSTDYVFDGTKDGAYVESDVVNPINVYGRSKLAGEQAIAAVGGEYLIFRTSWVYGMRGKNFLLTMLRLGSEREELSVVANQFGAPTWSNTIATSTAHVLSQSIASNEEAWWREHSGIYNLTSTGVTSWHGFAEEIFKFSALNSKPVVKSVPASAYPTPASRPANSSLSNDKLAAAFGVRAPDWREALQLCMAAP</sequence>
<dbReference type="GO" id="GO:0019305">
    <property type="term" value="P:dTDP-rhamnose biosynthetic process"/>
    <property type="evidence" value="ECO:0007669"/>
    <property type="project" value="UniProtKB-UniPathway"/>
</dbReference>
<evidence type="ECO:0000313" key="9">
    <source>
        <dbReference type="Proteomes" id="UP000463700"/>
    </source>
</evidence>
<evidence type="ECO:0000256" key="4">
    <source>
        <dbReference type="ARBA" id="ARBA00017099"/>
    </source>
</evidence>
<dbReference type="InterPro" id="IPR029903">
    <property type="entry name" value="RmlD-like-bd"/>
</dbReference>
<protein>
    <recommendedName>
        <fullName evidence="4 6">dTDP-4-dehydrorhamnose reductase</fullName>
        <ecNumber evidence="3 6">1.1.1.133</ecNumber>
    </recommendedName>
</protein>
<dbReference type="PANTHER" id="PTHR10491">
    <property type="entry name" value="DTDP-4-DEHYDRORHAMNOSE REDUCTASE"/>
    <property type="match status" value="1"/>
</dbReference>
<comment type="cofactor">
    <cofactor evidence="6">
        <name>Mg(2+)</name>
        <dbReference type="ChEBI" id="CHEBI:18420"/>
    </cofactor>
    <text evidence="6">Binds 1 Mg(2+) ion per monomer.</text>
</comment>
<dbReference type="Proteomes" id="UP000463700">
    <property type="component" value="Unassembled WGS sequence"/>
</dbReference>
<comment type="similarity">
    <text evidence="2 6">Belongs to the dTDP-4-dehydrorhamnose reductase family.</text>
</comment>
<evidence type="ECO:0000256" key="5">
    <source>
        <dbReference type="ARBA" id="ARBA00048200"/>
    </source>
</evidence>
<evidence type="ECO:0000256" key="1">
    <source>
        <dbReference type="ARBA" id="ARBA00004781"/>
    </source>
</evidence>
<dbReference type="InterPro" id="IPR005913">
    <property type="entry name" value="dTDP_dehydrorham_reduct"/>
</dbReference>
<dbReference type="Pfam" id="PF04321">
    <property type="entry name" value="RmlD_sub_bind"/>
    <property type="match status" value="1"/>
</dbReference>
<proteinExistence type="inferred from homology"/>
<evidence type="ECO:0000256" key="2">
    <source>
        <dbReference type="ARBA" id="ARBA00010944"/>
    </source>
</evidence>
<gene>
    <name evidence="8" type="primary">rfbD</name>
    <name evidence="8" type="ORF">FSO04_14165</name>
</gene>
<dbReference type="EC" id="1.1.1.133" evidence="3 6"/>
<reference evidence="8 9" key="1">
    <citation type="journal article" date="2020" name="Int. J. Syst. Evol. Microbiol.">
        <title>Paraburkholderia madseniana sp. nov., a phenolic acid-degrading bacterium isolated from acidic forest soil.</title>
        <authorList>
            <person name="Wilhelm R.C."/>
            <person name="Murphy S.J.L."/>
            <person name="Feriancek N.M."/>
            <person name="Karasz D.C."/>
            <person name="DeRito C.M."/>
            <person name="Newman J.D."/>
            <person name="Buckley D.H."/>
        </authorList>
    </citation>
    <scope>NUCLEOTIDE SEQUENCE [LARGE SCALE GENOMIC DNA]</scope>
    <source>
        <strain evidence="8 9">RP11</strain>
    </source>
</reference>
<dbReference type="RefSeq" id="WP_154560327.1">
    <property type="nucleotide sequence ID" value="NZ_VOSW01000023.1"/>
</dbReference>
<dbReference type="AlphaFoldDB" id="A0A6N6WHC8"/>
<evidence type="ECO:0000256" key="6">
    <source>
        <dbReference type="RuleBase" id="RU364082"/>
    </source>
</evidence>
<comment type="catalytic activity">
    <reaction evidence="5 6">
        <text>dTDP-beta-L-rhamnose + NADP(+) = dTDP-4-dehydro-beta-L-rhamnose + NADPH + H(+)</text>
        <dbReference type="Rhea" id="RHEA:21796"/>
        <dbReference type="ChEBI" id="CHEBI:15378"/>
        <dbReference type="ChEBI" id="CHEBI:57510"/>
        <dbReference type="ChEBI" id="CHEBI:57783"/>
        <dbReference type="ChEBI" id="CHEBI:58349"/>
        <dbReference type="ChEBI" id="CHEBI:62830"/>
        <dbReference type="EC" id="1.1.1.133"/>
    </reaction>
</comment>
<comment type="function">
    <text evidence="6">Catalyzes the reduction of dTDP-6-deoxy-L-lyxo-4-hexulose to yield dTDP-L-rhamnose.</text>
</comment>
<comment type="pathway">
    <text evidence="1 6">Carbohydrate biosynthesis; dTDP-L-rhamnose biosynthesis.</text>
</comment>
<evidence type="ECO:0000259" key="7">
    <source>
        <dbReference type="Pfam" id="PF04321"/>
    </source>
</evidence>
<dbReference type="UniPathway" id="UPA00124"/>
<comment type="caution">
    <text evidence="8">The sequence shown here is derived from an EMBL/GenBank/DDBJ whole genome shotgun (WGS) entry which is preliminary data.</text>
</comment>
<dbReference type="PANTHER" id="PTHR10491:SF4">
    <property type="entry name" value="METHIONINE ADENOSYLTRANSFERASE 2 SUBUNIT BETA"/>
    <property type="match status" value="1"/>
</dbReference>
<dbReference type="NCBIfam" id="TIGR01214">
    <property type="entry name" value="rmlD"/>
    <property type="match status" value="1"/>
</dbReference>
<dbReference type="Gene3D" id="3.90.25.10">
    <property type="entry name" value="UDP-galactose 4-epimerase, domain 1"/>
    <property type="match status" value="1"/>
</dbReference>
<dbReference type="GO" id="GO:0008831">
    <property type="term" value="F:dTDP-4-dehydrorhamnose reductase activity"/>
    <property type="evidence" value="ECO:0007669"/>
    <property type="project" value="UniProtKB-EC"/>
</dbReference>
<keyword evidence="6 8" id="KW-0560">Oxidoreductase</keyword>
<dbReference type="SUPFAM" id="SSF51735">
    <property type="entry name" value="NAD(P)-binding Rossmann-fold domains"/>
    <property type="match status" value="1"/>
</dbReference>
<dbReference type="EMBL" id="VOSW01000023">
    <property type="protein sequence ID" value="KAE8759328.1"/>
    <property type="molecule type" value="Genomic_DNA"/>
</dbReference>
<dbReference type="CDD" id="cd05254">
    <property type="entry name" value="dTDP_HR_like_SDR_e"/>
    <property type="match status" value="1"/>
</dbReference>
<dbReference type="Gene3D" id="3.40.50.720">
    <property type="entry name" value="NAD(P)-binding Rossmann-like Domain"/>
    <property type="match status" value="1"/>
</dbReference>
<dbReference type="GO" id="GO:0005829">
    <property type="term" value="C:cytosol"/>
    <property type="evidence" value="ECO:0007669"/>
    <property type="project" value="TreeGrafter"/>
</dbReference>
<accession>A0A6N6WHC8</accession>
<keyword evidence="6" id="KW-0521">NADP</keyword>